<organism evidence="1 2">
    <name type="scientific">Candidatus Portnoybacteria bacterium RIFCSPLOWO2_02_FULL_39_11</name>
    <dbReference type="NCBI Taxonomy" id="1802001"/>
    <lineage>
        <taxon>Bacteria</taxon>
        <taxon>Candidatus Portnoyibacteriota</taxon>
    </lineage>
</organism>
<evidence type="ECO:0000313" key="2">
    <source>
        <dbReference type="Proteomes" id="UP000177126"/>
    </source>
</evidence>
<accession>A0A1G2FSI3</accession>
<dbReference type="AlphaFoldDB" id="A0A1G2FSI3"/>
<gene>
    <name evidence="1" type="ORF">A3B04_02865</name>
</gene>
<dbReference type="Proteomes" id="UP000177126">
    <property type="component" value="Unassembled WGS sequence"/>
</dbReference>
<name>A0A1G2FSI3_9BACT</name>
<proteinExistence type="predicted"/>
<evidence type="ECO:0000313" key="1">
    <source>
        <dbReference type="EMBL" id="OGZ41039.1"/>
    </source>
</evidence>
<dbReference type="EMBL" id="MHNF01000020">
    <property type="protein sequence ID" value="OGZ41039.1"/>
    <property type="molecule type" value="Genomic_DNA"/>
</dbReference>
<protein>
    <submittedName>
        <fullName evidence="1">Uncharacterized protein</fullName>
    </submittedName>
</protein>
<sequence>MKIEPVFTFKDGYEFRINDMIVLEILGTAISVLKIDLPSSGNIKEFYKNIIEQFDIEKMINDLLNKNNKINRIVIDSEVCRVDDKIIFQTEDLAMYKR</sequence>
<reference evidence="1 2" key="1">
    <citation type="journal article" date="2016" name="Nat. Commun.">
        <title>Thousands of microbial genomes shed light on interconnected biogeochemical processes in an aquifer system.</title>
        <authorList>
            <person name="Anantharaman K."/>
            <person name="Brown C.T."/>
            <person name="Hug L.A."/>
            <person name="Sharon I."/>
            <person name="Castelle C.J."/>
            <person name="Probst A.J."/>
            <person name="Thomas B.C."/>
            <person name="Singh A."/>
            <person name="Wilkins M.J."/>
            <person name="Karaoz U."/>
            <person name="Brodie E.L."/>
            <person name="Williams K.H."/>
            <person name="Hubbard S.S."/>
            <person name="Banfield J.F."/>
        </authorList>
    </citation>
    <scope>NUCLEOTIDE SEQUENCE [LARGE SCALE GENOMIC DNA]</scope>
</reference>
<comment type="caution">
    <text evidence="1">The sequence shown here is derived from an EMBL/GenBank/DDBJ whole genome shotgun (WGS) entry which is preliminary data.</text>
</comment>